<keyword evidence="12" id="KW-1185">Reference proteome</keyword>
<evidence type="ECO:0000256" key="9">
    <source>
        <dbReference type="ARBA" id="ARBA00047412"/>
    </source>
</evidence>
<dbReference type="Gene3D" id="1.10.287.1970">
    <property type="match status" value="1"/>
</dbReference>
<dbReference type="GO" id="GO:0030170">
    <property type="term" value="F:pyridoxal phosphate binding"/>
    <property type="evidence" value="ECO:0007669"/>
    <property type="project" value="InterPro"/>
</dbReference>
<comment type="catalytic activity">
    <reaction evidence="9">
        <text>L-alanine + 2-oxoglutarate = pyruvate + L-glutamate</text>
        <dbReference type="Rhea" id="RHEA:19453"/>
        <dbReference type="ChEBI" id="CHEBI:15361"/>
        <dbReference type="ChEBI" id="CHEBI:16810"/>
        <dbReference type="ChEBI" id="CHEBI:29985"/>
        <dbReference type="ChEBI" id="CHEBI:57972"/>
        <dbReference type="EC" id="2.6.1.2"/>
    </reaction>
</comment>
<comment type="cofactor">
    <cofactor evidence="1">
        <name>pyridoxal 5'-phosphate</name>
        <dbReference type="ChEBI" id="CHEBI:597326"/>
    </cofactor>
</comment>
<dbReference type="Gene3D" id="3.90.1150.10">
    <property type="entry name" value="Aspartate Aminotransferase, domain 1"/>
    <property type="match status" value="1"/>
</dbReference>
<dbReference type="EC" id="2.6.1.2" evidence="8"/>
<evidence type="ECO:0000256" key="6">
    <source>
        <dbReference type="ARBA" id="ARBA00025708"/>
    </source>
</evidence>
<gene>
    <name evidence="11" type="ORF">QE152_g30487</name>
</gene>
<dbReference type="GO" id="GO:0004021">
    <property type="term" value="F:L-alanine:2-oxoglutarate aminotransferase activity"/>
    <property type="evidence" value="ECO:0007669"/>
    <property type="project" value="UniProtKB-EC"/>
</dbReference>
<dbReference type="InterPro" id="IPR015421">
    <property type="entry name" value="PyrdxlP-dep_Trfase_major"/>
</dbReference>
<feature type="domain" description="Aminotransferase class I/classII large" evidence="10">
    <location>
        <begin position="90"/>
        <end position="465"/>
    </location>
</feature>
<organism evidence="11 12">
    <name type="scientific">Popillia japonica</name>
    <name type="common">Japanese beetle</name>
    <dbReference type="NCBI Taxonomy" id="7064"/>
    <lineage>
        <taxon>Eukaryota</taxon>
        <taxon>Metazoa</taxon>
        <taxon>Ecdysozoa</taxon>
        <taxon>Arthropoda</taxon>
        <taxon>Hexapoda</taxon>
        <taxon>Insecta</taxon>
        <taxon>Pterygota</taxon>
        <taxon>Neoptera</taxon>
        <taxon>Endopterygota</taxon>
        <taxon>Coleoptera</taxon>
        <taxon>Polyphaga</taxon>
        <taxon>Scarabaeiformia</taxon>
        <taxon>Scarabaeidae</taxon>
        <taxon>Rutelinae</taxon>
        <taxon>Popillia</taxon>
    </lineage>
</organism>
<evidence type="ECO:0000256" key="4">
    <source>
        <dbReference type="ARBA" id="ARBA00022679"/>
    </source>
</evidence>
<dbReference type="PANTHER" id="PTHR11751:SF29">
    <property type="entry name" value="ALANINE TRANSAMINASE"/>
    <property type="match status" value="1"/>
</dbReference>
<dbReference type="EMBL" id="JASPKY010000411">
    <property type="protein sequence ID" value="KAK9701605.1"/>
    <property type="molecule type" value="Genomic_DNA"/>
</dbReference>
<evidence type="ECO:0000313" key="11">
    <source>
        <dbReference type="EMBL" id="KAK9701605.1"/>
    </source>
</evidence>
<accession>A0AAW1JER9</accession>
<evidence type="ECO:0000256" key="5">
    <source>
        <dbReference type="ARBA" id="ARBA00022898"/>
    </source>
</evidence>
<proteinExistence type="inferred from homology"/>
<dbReference type="InterPro" id="IPR045088">
    <property type="entry name" value="ALAT1/2-like"/>
</dbReference>
<evidence type="ECO:0000256" key="8">
    <source>
        <dbReference type="ARBA" id="ARBA00026106"/>
    </source>
</evidence>
<keyword evidence="4" id="KW-0808">Transferase</keyword>
<evidence type="ECO:0000256" key="2">
    <source>
        <dbReference type="ARBA" id="ARBA00011738"/>
    </source>
</evidence>
<dbReference type="InterPro" id="IPR004839">
    <property type="entry name" value="Aminotransferase_I/II_large"/>
</dbReference>
<comment type="subunit">
    <text evidence="2">Homodimer.</text>
</comment>
<reference evidence="11 12" key="1">
    <citation type="journal article" date="2024" name="BMC Genomics">
        <title>De novo assembly and annotation of Popillia japonica's genome with initial clues to its potential as an invasive pest.</title>
        <authorList>
            <person name="Cucini C."/>
            <person name="Boschi S."/>
            <person name="Funari R."/>
            <person name="Cardaioli E."/>
            <person name="Iannotti N."/>
            <person name="Marturano G."/>
            <person name="Paoli F."/>
            <person name="Bruttini M."/>
            <person name="Carapelli A."/>
            <person name="Frati F."/>
            <person name="Nardi F."/>
        </authorList>
    </citation>
    <scope>NUCLEOTIDE SEQUENCE [LARGE SCALE GENOMIC DNA]</scope>
    <source>
        <strain evidence="11">DMR45628</strain>
    </source>
</reference>
<dbReference type="FunFam" id="1.10.287.1970:FF:000001">
    <property type="entry name" value="Alanine aminotransferase 2"/>
    <property type="match status" value="1"/>
</dbReference>
<dbReference type="SUPFAM" id="SSF53383">
    <property type="entry name" value="PLP-dependent transferases"/>
    <property type="match status" value="1"/>
</dbReference>
<evidence type="ECO:0000256" key="7">
    <source>
        <dbReference type="ARBA" id="ARBA00025785"/>
    </source>
</evidence>
<comment type="similarity">
    <text evidence="7">Belongs to the class-I pyridoxal-phosphate-dependent aminotransferase family. Alanine aminotransferase subfamily.</text>
</comment>
<dbReference type="InterPro" id="IPR015424">
    <property type="entry name" value="PyrdxlP-dep_Trfase"/>
</dbReference>
<dbReference type="Gene3D" id="3.40.640.10">
    <property type="entry name" value="Type I PLP-dependent aspartate aminotransferase-like (Major domain)"/>
    <property type="match status" value="1"/>
</dbReference>
<protein>
    <recommendedName>
        <fullName evidence="8">alanine transaminase</fullName>
        <ecNumber evidence="8">2.6.1.2</ecNumber>
    </recommendedName>
</protein>
<evidence type="ECO:0000259" key="10">
    <source>
        <dbReference type="Pfam" id="PF00155"/>
    </source>
</evidence>
<dbReference type="PANTHER" id="PTHR11751">
    <property type="entry name" value="ALANINE AMINOTRANSFERASE"/>
    <property type="match status" value="1"/>
</dbReference>
<dbReference type="FunFam" id="3.90.1150.10:FF:000010">
    <property type="entry name" value="Alanine aminotransferase 2"/>
    <property type="match status" value="1"/>
</dbReference>
<comment type="caution">
    <text evidence="11">The sequence shown here is derived from an EMBL/GenBank/DDBJ whole genome shotgun (WGS) entry which is preliminary data.</text>
</comment>
<dbReference type="Proteomes" id="UP001458880">
    <property type="component" value="Unassembled WGS sequence"/>
</dbReference>
<dbReference type="Pfam" id="PF00155">
    <property type="entry name" value="Aminotran_1_2"/>
    <property type="match status" value="1"/>
</dbReference>
<evidence type="ECO:0000256" key="3">
    <source>
        <dbReference type="ARBA" id="ARBA00022576"/>
    </source>
</evidence>
<evidence type="ECO:0000313" key="12">
    <source>
        <dbReference type="Proteomes" id="UP001458880"/>
    </source>
</evidence>
<evidence type="ECO:0000256" key="1">
    <source>
        <dbReference type="ARBA" id="ARBA00001933"/>
    </source>
</evidence>
<keyword evidence="5" id="KW-0663">Pyridoxal phosphate</keyword>
<name>A0AAW1JER9_POPJA</name>
<dbReference type="FunFam" id="3.40.640.10:FF:000012">
    <property type="entry name" value="alanine aminotransferase 2"/>
    <property type="match status" value="1"/>
</dbReference>
<comment type="pathway">
    <text evidence="6">Amino-acid degradation; L-alanine degradation via transaminase pathway; pyruvate from L-alanine: step 1/1.</text>
</comment>
<dbReference type="CDD" id="cd00609">
    <property type="entry name" value="AAT_like"/>
    <property type="match status" value="1"/>
</dbReference>
<keyword evidence="3 11" id="KW-0032">Aminotransferase</keyword>
<sequence>MSPKSSWKCLRMDTLNPNIKAMEYAVRGPLVIRAREIEEELQKGVQKSFKEVIHANIGDCHAMGQPPITYIRQVLALVSYPELMRQPYFPDDVKRKARDILDSCCGGSVGSYTDSWGIEIVRKHVAQYIERRDGGIPSNFQDIILTTGATDAIKGIIKLMICDINSKKPGIMIPIPQYPVYSATLTEFDMVRIDYYLNESTGWGLEINELKRAYTEARKTCNPRALVVINPGNPTGQVLSRKNIEEVIKFAYEHDLLLLADEVYQDNVYDENSTFHSFKKVMVEMGEPYCDHELASFMSCSKGYAGECGLRGGYVEVVNMCPEVKLMFMKMLFAVLCPTVFGQIVIDCIVDPPKKSDPSYPLFEQEKTAVLGSLKFRAEMVYDAFNSFEGFSCNRVQGAMYAFPQIKLPSKAIEEAERRKLSPDAFYAFELLENTGVCIVPGSGFGQKSGTFHFRTTILPQPDKLKIMLEIFNKFHKEFMRKYTS</sequence>
<dbReference type="InterPro" id="IPR015422">
    <property type="entry name" value="PyrdxlP-dep_Trfase_small"/>
</dbReference>
<dbReference type="AlphaFoldDB" id="A0AAW1JER9"/>